<keyword evidence="1" id="KW-0812">Transmembrane</keyword>
<evidence type="ECO:0000313" key="3">
    <source>
        <dbReference type="Proteomes" id="UP001199631"/>
    </source>
</evidence>
<accession>A0AAW5B311</accession>
<evidence type="ECO:0000256" key="1">
    <source>
        <dbReference type="SAM" id="Phobius"/>
    </source>
</evidence>
<comment type="caution">
    <text evidence="2">The sequence shown here is derived from an EMBL/GenBank/DDBJ whole genome shotgun (WGS) entry which is preliminary data.</text>
</comment>
<keyword evidence="1" id="KW-0472">Membrane</keyword>
<proteinExistence type="predicted"/>
<sequence length="259" mass="30391">MSQMRNKQQFDDKLREEMQKRIHVDSELKEETWNKIHQNIFEAKRPSKSKKKSFVAALGTIAAIILLTFGLMTDTGQAMIQNLKDMFVEEKQEEIEIEGQKEESNTQLETNEALRYVIYVDEDRYKMVKGEEVDRIETKEPLGDRYPDVYMEISRRENTTTEDVLQDIEQEITADGLEVVRQEHVTEPIEAEVIQGMGKKTTNESGKTGHQWDTPIHRYYVTETRENQVFVIKQAYFLEAEEGHGARFHYMLESFEIVE</sequence>
<keyword evidence="1" id="KW-1133">Transmembrane helix</keyword>
<gene>
    <name evidence="2" type="ORF">K3T81_01405</name>
</gene>
<dbReference type="AlphaFoldDB" id="A0AAW5B311"/>
<evidence type="ECO:0008006" key="4">
    <source>
        <dbReference type="Google" id="ProtNLM"/>
    </source>
</evidence>
<organism evidence="2 3">
    <name type="scientific">Oceanobacillus jordanicus</name>
    <dbReference type="NCBI Taxonomy" id="2867266"/>
    <lineage>
        <taxon>Bacteria</taxon>
        <taxon>Bacillati</taxon>
        <taxon>Bacillota</taxon>
        <taxon>Bacilli</taxon>
        <taxon>Bacillales</taxon>
        <taxon>Bacillaceae</taxon>
        <taxon>Oceanobacillus</taxon>
    </lineage>
</organism>
<keyword evidence="3" id="KW-1185">Reference proteome</keyword>
<dbReference type="EMBL" id="JAIFZM010000001">
    <property type="protein sequence ID" value="MCG3417792.1"/>
    <property type="molecule type" value="Genomic_DNA"/>
</dbReference>
<name>A0AAW5B311_9BACI</name>
<feature type="transmembrane region" description="Helical" evidence="1">
    <location>
        <begin position="54"/>
        <end position="72"/>
    </location>
</feature>
<dbReference type="Proteomes" id="UP001199631">
    <property type="component" value="Unassembled WGS sequence"/>
</dbReference>
<protein>
    <recommendedName>
        <fullName evidence="4">DUF4367 domain-containing protein</fullName>
    </recommendedName>
</protein>
<reference evidence="2 3" key="1">
    <citation type="journal article" date="2022" name="Evol. Bioinform. Online">
        <title>Draft Genome Sequence of Oceanobacillus jordanicus Strain GSFE11, a Halotolerant Plant Growth-Promoting Bacterial Endophyte Isolated From the Jordan Valley.</title>
        <authorList>
            <person name="Alhindi T."/>
            <person name="Albdaiwi R."/>
        </authorList>
    </citation>
    <scope>NUCLEOTIDE SEQUENCE [LARGE SCALE GENOMIC DNA]</scope>
    <source>
        <strain evidence="2 3">GSFE11</strain>
    </source>
</reference>
<evidence type="ECO:0000313" key="2">
    <source>
        <dbReference type="EMBL" id="MCG3417792.1"/>
    </source>
</evidence>